<dbReference type="PANTHER" id="PTHR42648:SF11">
    <property type="entry name" value="TRANSPOSON TY4-P GAG-POL POLYPROTEIN"/>
    <property type="match status" value="1"/>
</dbReference>
<dbReference type="Pfam" id="PF25597">
    <property type="entry name" value="SH3_retrovirus"/>
    <property type="match status" value="1"/>
</dbReference>
<dbReference type="GO" id="GO:0003964">
    <property type="term" value="F:RNA-directed DNA polymerase activity"/>
    <property type="evidence" value="ECO:0007669"/>
    <property type="project" value="UniProtKB-KW"/>
</dbReference>
<evidence type="ECO:0000256" key="16">
    <source>
        <dbReference type="ARBA" id="ARBA00022932"/>
    </source>
</evidence>
<organism evidence="22 23">
    <name type="scientific">Austropuccinia psidii MF-1</name>
    <dbReference type="NCBI Taxonomy" id="1389203"/>
    <lineage>
        <taxon>Eukaryota</taxon>
        <taxon>Fungi</taxon>
        <taxon>Dikarya</taxon>
        <taxon>Basidiomycota</taxon>
        <taxon>Pucciniomycotina</taxon>
        <taxon>Pucciniomycetes</taxon>
        <taxon>Pucciniales</taxon>
        <taxon>Sphaerophragmiaceae</taxon>
        <taxon>Austropuccinia</taxon>
    </lineage>
</organism>
<dbReference type="InterPro" id="IPR001584">
    <property type="entry name" value="Integrase_cat-core"/>
</dbReference>
<keyword evidence="16" id="KW-0808">Transferase</keyword>
<dbReference type="Gene3D" id="3.30.420.10">
    <property type="entry name" value="Ribonuclease H-like superfamily/Ribonuclease H"/>
    <property type="match status" value="1"/>
</dbReference>
<keyword evidence="23" id="KW-1185">Reference proteome</keyword>
<dbReference type="GO" id="GO:0003887">
    <property type="term" value="F:DNA-directed DNA polymerase activity"/>
    <property type="evidence" value="ECO:0007669"/>
    <property type="project" value="UniProtKB-KW"/>
</dbReference>
<keyword evidence="15" id="KW-0695">RNA-directed DNA polymerase</keyword>
<dbReference type="InterPro" id="IPR039537">
    <property type="entry name" value="Retrotran_Ty1/copia-like"/>
</dbReference>
<dbReference type="GO" id="GO:0006508">
    <property type="term" value="P:proteolysis"/>
    <property type="evidence" value="ECO:0007669"/>
    <property type="project" value="UniProtKB-KW"/>
</dbReference>
<evidence type="ECO:0000256" key="19">
    <source>
        <dbReference type="ARBA" id="ARBA00048173"/>
    </source>
</evidence>
<reference evidence="22" key="1">
    <citation type="submission" date="2021-03" db="EMBL/GenBank/DDBJ databases">
        <title>Draft genome sequence of rust myrtle Austropuccinia psidii MF-1, a brazilian biotype.</title>
        <authorList>
            <person name="Quecine M.C."/>
            <person name="Pachon D.M.R."/>
            <person name="Bonatelli M.L."/>
            <person name="Correr F.H."/>
            <person name="Franceschini L.M."/>
            <person name="Leite T.F."/>
            <person name="Margarido G.R.A."/>
            <person name="Almeida C.A."/>
            <person name="Ferrarezi J.A."/>
            <person name="Labate C.A."/>
        </authorList>
    </citation>
    <scope>NUCLEOTIDE SEQUENCE</scope>
    <source>
        <strain evidence="22">MF-1</strain>
    </source>
</reference>
<dbReference type="GO" id="GO:0004519">
    <property type="term" value="F:endonuclease activity"/>
    <property type="evidence" value="ECO:0007669"/>
    <property type="project" value="UniProtKB-KW"/>
</dbReference>
<evidence type="ECO:0000256" key="17">
    <source>
        <dbReference type="ARBA" id="ARBA00023113"/>
    </source>
</evidence>
<evidence type="ECO:0000256" key="6">
    <source>
        <dbReference type="ARBA" id="ARBA00022722"/>
    </source>
</evidence>
<evidence type="ECO:0000256" key="5">
    <source>
        <dbReference type="ARBA" id="ARBA00022695"/>
    </source>
</evidence>
<evidence type="ECO:0000256" key="13">
    <source>
        <dbReference type="ARBA" id="ARBA00022884"/>
    </source>
</evidence>
<keyword evidence="13" id="KW-0694">RNA-binding</keyword>
<keyword evidence="7" id="KW-0479">Metal-binding</keyword>
<keyword evidence="16" id="KW-0239">DNA-directed DNA polymerase</keyword>
<keyword evidence="3" id="KW-1188">Viral release from host cell</keyword>
<dbReference type="InterPro" id="IPR054722">
    <property type="entry name" value="PolX-like_BBD"/>
</dbReference>
<keyword evidence="18" id="KW-0233">DNA recombination</keyword>
<dbReference type="InterPro" id="IPR036397">
    <property type="entry name" value="RNaseH_sf"/>
</dbReference>
<comment type="function">
    <text evidence="1">The aspartyl protease (PR) mediates the proteolytic cleavages of the Gag and Gag-Pol polyproteins after assembly of the VLP.</text>
</comment>
<keyword evidence="5" id="KW-0548">Nucleotidyltransferase</keyword>
<keyword evidence="4" id="KW-0645">Protease</keyword>
<comment type="caution">
    <text evidence="22">The sequence shown here is derived from an EMBL/GenBank/DDBJ whole genome shotgun (WGS) entry which is preliminary data.</text>
</comment>
<dbReference type="GO" id="GO:0005634">
    <property type="term" value="C:nucleus"/>
    <property type="evidence" value="ECO:0007669"/>
    <property type="project" value="UniProtKB-ARBA"/>
</dbReference>
<dbReference type="SUPFAM" id="SSF53098">
    <property type="entry name" value="Ribonuclease H-like"/>
    <property type="match status" value="1"/>
</dbReference>
<dbReference type="InterPro" id="IPR012337">
    <property type="entry name" value="RNaseH-like_sf"/>
</dbReference>
<keyword evidence="6" id="KW-0540">Nuclease</keyword>
<keyword evidence="2" id="KW-0815">Transposition</keyword>
<gene>
    <name evidence="22" type="ORF">O181_054765</name>
</gene>
<dbReference type="Pfam" id="PF22936">
    <property type="entry name" value="Pol_BBD"/>
    <property type="match status" value="1"/>
</dbReference>
<dbReference type="GO" id="GO:0003723">
    <property type="term" value="F:RNA binding"/>
    <property type="evidence" value="ECO:0007669"/>
    <property type="project" value="UniProtKB-KW"/>
</dbReference>
<keyword evidence="9" id="KW-0255">Endonuclease</keyword>
<evidence type="ECO:0000256" key="12">
    <source>
        <dbReference type="ARBA" id="ARBA00022842"/>
    </source>
</evidence>
<accession>A0A9Q3HUN0</accession>
<evidence type="ECO:0000256" key="2">
    <source>
        <dbReference type="ARBA" id="ARBA00022578"/>
    </source>
</evidence>
<evidence type="ECO:0000256" key="14">
    <source>
        <dbReference type="ARBA" id="ARBA00022908"/>
    </source>
</evidence>
<evidence type="ECO:0000256" key="20">
    <source>
        <dbReference type="ARBA" id="ARBA00049244"/>
    </source>
</evidence>
<proteinExistence type="predicted"/>
<dbReference type="PANTHER" id="PTHR42648">
    <property type="entry name" value="TRANSPOSASE, PUTATIVE-RELATED"/>
    <property type="match status" value="1"/>
</dbReference>
<comment type="catalytic activity">
    <reaction evidence="20">
        <text>DNA(n) + a 2'-deoxyribonucleoside 5'-triphosphate = DNA(n+1) + diphosphate</text>
        <dbReference type="Rhea" id="RHEA:22508"/>
        <dbReference type="Rhea" id="RHEA-COMP:17339"/>
        <dbReference type="Rhea" id="RHEA-COMP:17340"/>
        <dbReference type="ChEBI" id="CHEBI:33019"/>
        <dbReference type="ChEBI" id="CHEBI:61560"/>
        <dbReference type="ChEBI" id="CHEBI:173112"/>
        <dbReference type="EC" id="2.7.7.7"/>
    </reaction>
</comment>
<dbReference type="OrthoDB" id="3243429at2759"/>
<dbReference type="GO" id="GO:0032196">
    <property type="term" value="P:transposition"/>
    <property type="evidence" value="ECO:0007669"/>
    <property type="project" value="UniProtKB-KW"/>
</dbReference>
<keyword evidence="8" id="KW-0547">Nucleotide-binding</keyword>
<keyword evidence="10" id="KW-0378">Hydrolase</keyword>
<keyword evidence="14" id="KW-0229">DNA integration</keyword>
<evidence type="ECO:0000256" key="7">
    <source>
        <dbReference type="ARBA" id="ARBA00022723"/>
    </source>
</evidence>
<feature type="domain" description="Integrase catalytic" evidence="21">
    <location>
        <begin position="169"/>
        <end position="330"/>
    </location>
</feature>
<protein>
    <recommendedName>
        <fullName evidence="21">Integrase catalytic domain-containing protein</fullName>
    </recommendedName>
</protein>
<evidence type="ECO:0000256" key="15">
    <source>
        <dbReference type="ARBA" id="ARBA00022918"/>
    </source>
</evidence>
<evidence type="ECO:0000256" key="18">
    <source>
        <dbReference type="ARBA" id="ARBA00023172"/>
    </source>
</evidence>
<evidence type="ECO:0000313" key="23">
    <source>
        <dbReference type="Proteomes" id="UP000765509"/>
    </source>
</evidence>
<evidence type="ECO:0000256" key="9">
    <source>
        <dbReference type="ARBA" id="ARBA00022759"/>
    </source>
</evidence>
<dbReference type="GO" id="GO:0006310">
    <property type="term" value="P:DNA recombination"/>
    <property type="evidence" value="ECO:0007669"/>
    <property type="project" value="UniProtKB-KW"/>
</dbReference>
<dbReference type="GO" id="GO:0015074">
    <property type="term" value="P:DNA integration"/>
    <property type="evidence" value="ECO:0007669"/>
    <property type="project" value="UniProtKB-KW"/>
</dbReference>
<evidence type="ECO:0000256" key="10">
    <source>
        <dbReference type="ARBA" id="ARBA00022801"/>
    </source>
</evidence>
<dbReference type="GO" id="GO:0008233">
    <property type="term" value="F:peptidase activity"/>
    <property type="evidence" value="ECO:0007669"/>
    <property type="project" value="UniProtKB-KW"/>
</dbReference>
<evidence type="ECO:0000256" key="4">
    <source>
        <dbReference type="ARBA" id="ARBA00022670"/>
    </source>
</evidence>
<sequence length="527" mass="58772">MRVKLIEVGAEDPGIEVLQAGVDDVENLSCELVCDTGASHSLTGHLSSLFSFCHLTSAIPVSVATKQSGHQSHVTGVGSLLYPGMDGRLVVIHGVYYCPDATCTLISPAALIRAGCTFRFDLNNDMLLCDSDQQPLLRVMFCKNLHWWSMPPFYKPTPDEMYCPMGNLKTNLPSQSLGLATDLEPDTNLPEATELANGSTYGECHILKQKADATSLAIELMTRWESQSGRAAKLLRTNGHGEFKNDTLKKWCNANGIVHEFSLPYFHEQNGLAEHFSRLVADIGRTILWSSQLPRTFWGFAFIWAAFTLNAIPNSLTNGRTPSDIIFGQSASIDRLRILGETAFVHIPSEQRHKLDARPVQARVVAYLLDYKRWLFWIEVTSTFVNSAWATFPRSDKVTISLSNMMKRCLKDHLPQQNKKLEDKAAEALNPNLPLPKSSKQAMSLADRNKWLHAIRMELSNMKDMGVFQVAPIPPCQCVLGRGCVFAVKSDPTSRQWFKARYVARETSKGQLWTLPTLLPQLLASPH</sequence>
<dbReference type="Proteomes" id="UP000765509">
    <property type="component" value="Unassembled WGS sequence"/>
</dbReference>
<dbReference type="InterPro" id="IPR057670">
    <property type="entry name" value="SH3_retrovirus"/>
</dbReference>
<evidence type="ECO:0000259" key="21">
    <source>
        <dbReference type="PROSITE" id="PS50994"/>
    </source>
</evidence>
<comment type="catalytic activity">
    <reaction evidence="19">
        <text>DNA(n) + a 2'-deoxyribonucleoside 5'-triphosphate = DNA(n+1) + diphosphate</text>
        <dbReference type="Rhea" id="RHEA:22508"/>
        <dbReference type="Rhea" id="RHEA-COMP:17339"/>
        <dbReference type="Rhea" id="RHEA-COMP:17340"/>
        <dbReference type="ChEBI" id="CHEBI:33019"/>
        <dbReference type="ChEBI" id="CHEBI:61560"/>
        <dbReference type="ChEBI" id="CHEBI:173112"/>
        <dbReference type="EC" id="2.7.7.49"/>
    </reaction>
</comment>
<dbReference type="PROSITE" id="PS50994">
    <property type="entry name" value="INTEGRASE"/>
    <property type="match status" value="1"/>
</dbReference>
<dbReference type="GO" id="GO:0046872">
    <property type="term" value="F:metal ion binding"/>
    <property type="evidence" value="ECO:0007669"/>
    <property type="project" value="UniProtKB-KW"/>
</dbReference>
<name>A0A9Q3HUN0_9BASI</name>
<keyword evidence="12" id="KW-0460">Magnesium</keyword>
<keyword evidence="17" id="KW-0917">Virion maturation</keyword>
<evidence type="ECO:0000256" key="11">
    <source>
        <dbReference type="ARBA" id="ARBA00022840"/>
    </source>
</evidence>
<evidence type="ECO:0000256" key="8">
    <source>
        <dbReference type="ARBA" id="ARBA00022741"/>
    </source>
</evidence>
<evidence type="ECO:0000256" key="1">
    <source>
        <dbReference type="ARBA" id="ARBA00002180"/>
    </source>
</evidence>
<evidence type="ECO:0000313" key="22">
    <source>
        <dbReference type="EMBL" id="MBW0515050.1"/>
    </source>
</evidence>
<dbReference type="GO" id="GO:0005524">
    <property type="term" value="F:ATP binding"/>
    <property type="evidence" value="ECO:0007669"/>
    <property type="project" value="UniProtKB-KW"/>
</dbReference>
<dbReference type="EMBL" id="AVOT02024410">
    <property type="protein sequence ID" value="MBW0515050.1"/>
    <property type="molecule type" value="Genomic_DNA"/>
</dbReference>
<dbReference type="AlphaFoldDB" id="A0A9Q3HUN0"/>
<keyword evidence="11" id="KW-0067">ATP-binding</keyword>
<evidence type="ECO:0000256" key="3">
    <source>
        <dbReference type="ARBA" id="ARBA00022612"/>
    </source>
</evidence>